<dbReference type="EMBL" id="WVUK01000050">
    <property type="protein sequence ID" value="KAF7495188.1"/>
    <property type="molecule type" value="Genomic_DNA"/>
</dbReference>
<dbReference type="EMBL" id="JXLN01010099">
    <property type="protein sequence ID" value="KPM05106.1"/>
    <property type="molecule type" value="Genomic_DNA"/>
</dbReference>
<dbReference type="Gene3D" id="3.30.200.20">
    <property type="entry name" value="Phosphorylase Kinase, domain 1"/>
    <property type="match status" value="1"/>
</dbReference>
<reference evidence="12" key="4">
    <citation type="submission" date="2022-06" db="UniProtKB">
        <authorList>
            <consortium name="EnsemblMetazoa"/>
        </authorList>
    </citation>
    <scope>IDENTIFICATION</scope>
</reference>
<keyword evidence="13" id="KW-1185">Reference proteome</keyword>
<dbReference type="Pfam" id="PF00731">
    <property type="entry name" value="AIRC"/>
    <property type="match status" value="1"/>
</dbReference>
<dbReference type="SUPFAM" id="SSF56104">
    <property type="entry name" value="SAICAR synthase-like"/>
    <property type="match status" value="1"/>
</dbReference>
<dbReference type="Gene3D" id="3.30.470.20">
    <property type="entry name" value="ATP-grasp fold, B domain"/>
    <property type="match status" value="1"/>
</dbReference>
<evidence type="ECO:0000313" key="10">
    <source>
        <dbReference type="EMBL" id="KAF7495188.1"/>
    </source>
</evidence>
<keyword evidence="7" id="KW-0067">ATP-binding</keyword>
<dbReference type="FunFam" id="3.30.470.20:FF:000020">
    <property type="entry name" value="Probable multifunctional protein ADE2"/>
    <property type="match status" value="1"/>
</dbReference>
<dbReference type="Pfam" id="PF01259">
    <property type="entry name" value="SAICAR_synt"/>
    <property type="match status" value="1"/>
</dbReference>
<dbReference type="Proteomes" id="UP000070412">
    <property type="component" value="Unassembled WGS sequence"/>
</dbReference>
<dbReference type="PROSITE" id="PS01058">
    <property type="entry name" value="SAICAR_SYNTHETASE_2"/>
    <property type="match status" value="1"/>
</dbReference>
<evidence type="ECO:0000256" key="1">
    <source>
        <dbReference type="ARBA" id="ARBA00004672"/>
    </source>
</evidence>
<evidence type="ECO:0000256" key="7">
    <source>
        <dbReference type="ARBA" id="ARBA00022840"/>
    </source>
</evidence>
<dbReference type="EnsemblMetazoa" id="SSS_3304s_mrna">
    <property type="protein sequence ID" value="KAF7495188.1"/>
    <property type="gene ID" value="SSS_3304"/>
</dbReference>
<dbReference type="Gene3D" id="3.40.50.1970">
    <property type="match status" value="1"/>
</dbReference>
<comment type="similarity">
    <text evidence="3">In the N-terminal section; belongs to the SAICAR synthetase family.</text>
</comment>
<dbReference type="InterPro" id="IPR028923">
    <property type="entry name" value="SAICAR_synt/ADE2_N"/>
</dbReference>
<dbReference type="UniPathway" id="UPA00074">
    <property type="reaction ID" value="UER00130"/>
</dbReference>
<sequence length="450" mass="49893">MEISKSDLGSLLIEGKTKQVYEIQSEKIARKKNDYVFILSKDRITAGDGVKSHVIVGKSILSTQTNCAIFEFLNAIGIPTHFVARVSDSNPDSKRSFIAKRCAMIPIEWVSRRIATGSFLKRHPNVAEGYRFSPLKLETFFKDDANHDPFWSEETLIGSKMNVGGMLITADHVKEMFQITTLVFEVLERAWQTMNHSLIDMKIEFGVCEENGIKKIVVADIIDNDSWRLWPNGEKRLMLDKQVYRNMDNSKIDADALNLVKTNFEIVAERTEKLFSSLIPSEVGSTRTGIVPPTVAIVVGSPSDRDFALKIRNTLSSKYRIDLVDVHVASAHKSTEKTLKVVAEIQQWPSCKVVVAIAGMSNGLGPVLAANLSIPVISCPPTTDVSTLQSDIWSSLRIPSGMSTATVIGADNAALMCAHIIGTSNVFTWATIRTHQTMQAIRLLHSRICD</sequence>
<keyword evidence="6" id="KW-0658">Purine biosynthesis</keyword>
<dbReference type="Proteomes" id="UP000616769">
    <property type="component" value="Unassembled WGS sequence"/>
</dbReference>
<dbReference type="HAMAP" id="MF_00137">
    <property type="entry name" value="SAICAR_synth"/>
    <property type="match status" value="1"/>
</dbReference>
<dbReference type="InterPro" id="IPR018236">
    <property type="entry name" value="SAICAR_synthetase_CS"/>
</dbReference>
<evidence type="ECO:0000256" key="8">
    <source>
        <dbReference type="ARBA" id="ARBA00023268"/>
    </source>
</evidence>
<evidence type="ECO:0000313" key="12">
    <source>
        <dbReference type="EnsemblMetazoa" id="KAF7495188.1"/>
    </source>
</evidence>
<dbReference type="GO" id="GO:0005829">
    <property type="term" value="C:cytosol"/>
    <property type="evidence" value="ECO:0007669"/>
    <property type="project" value="TreeGrafter"/>
</dbReference>
<keyword evidence="8" id="KW-0511">Multifunctional enzyme</keyword>
<accession>A0A132A242</accession>
<dbReference type="SUPFAM" id="SSF52255">
    <property type="entry name" value="N5-CAIR mutase (phosphoribosylaminoimidazole carboxylase, PurE)"/>
    <property type="match status" value="1"/>
</dbReference>
<comment type="pathway">
    <text evidence="2">Purine metabolism; IMP biosynthesis via de novo pathway; 5-amino-1-(5-phospho-D-ribosyl)imidazole-4-carboxylate from 5-amino-1-(5-phospho-D-ribosyl)imidazole (carboxylase route): step 1/1.</text>
</comment>
<feature type="domain" description="PurE" evidence="9">
    <location>
        <begin position="293"/>
        <end position="443"/>
    </location>
</feature>
<evidence type="ECO:0000313" key="13">
    <source>
        <dbReference type="Proteomes" id="UP000070412"/>
    </source>
</evidence>
<dbReference type="VEuPathDB" id="VectorBase:SSCA008015"/>
<comment type="pathway">
    <text evidence="1">Purine metabolism; IMP biosynthesis via de novo pathway; 5-amino-1-(5-phospho-D-ribosyl)imidazole-4-carboxamide from 5-amino-1-(5-phospho-D-ribosyl)imidazole-4-carboxylate: step 1/2.</text>
</comment>
<protein>
    <submittedName>
        <fullName evidence="10 11">Multifunctional protein ADE2</fullName>
    </submittedName>
</protein>
<reference evidence="11 14" key="1">
    <citation type="journal article" date="2015" name="Parasit. Vectors">
        <title>Draft genome of the scabies mite.</title>
        <authorList>
            <person name="Rider S.D.Jr."/>
            <person name="Morgan M.S."/>
            <person name="Arlian L.G."/>
        </authorList>
    </citation>
    <scope>NUCLEOTIDE SEQUENCE [LARGE SCALE GENOMIC DNA]</scope>
    <source>
        <strain evidence="11">Arlian Lab</strain>
    </source>
</reference>
<evidence type="ECO:0000256" key="6">
    <source>
        <dbReference type="ARBA" id="ARBA00022755"/>
    </source>
</evidence>
<keyword evidence="4" id="KW-0436">Ligase</keyword>
<dbReference type="CDD" id="cd01416">
    <property type="entry name" value="SAICAR_synt_Ade5"/>
    <property type="match status" value="1"/>
</dbReference>
<dbReference type="InterPro" id="IPR050089">
    <property type="entry name" value="SAICAR_synthetase"/>
</dbReference>
<proteinExistence type="inferred from homology"/>
<organism evidence="11 14">
    <name type="scientific">Sarcoptes scabiei</name>
    <name type="common">Itch mite</name>
    <name type="synonym">Acarus scabiei</name>
    <dbReference type="NCBI Taxonomy" id="52283"/>
    <lineage>
        <taxon>Eukaryota</taxon>
        <taxon>Metazoa</taxon>
        <taxon>Ecdysozoa</taxon>
        <taxon>Arthropoda</taxon>
        <taxon>Chelicerata</taxon>
        <taxon>Arachnida</taxon>
        <taxon>Acari</taxon>
        <taxon>Acariformes</taxon>
        <taxon>Sarcoptiformes</taxon>
        <taxon>Astigmata</taxon>
        <taxon>Psoroptidia</taxon>
        <taxon>Sarcoptoidea</taxon>
        <taxon>Sarcoptidae</taxon>
        <taxon>Sarcoptinae</taxon>
        <taxon>Sarcoptes</taxon>
    </lineage>
</organism>
<dbReference type="GO" id="GO:0005524">
    <property type="term" value="F:ATP binding"/>
    <property type="evidence" value="ECO:0007669"/>
    <property type="project" value="UniProtKB-KW"/>
</dbReference>
<dbReference type="SMART" id="SM01001">
    <property type="entry name" value="AIRC"/>
    <property type="match status" value="1"/>
</dbReference>
<evidence type="ECO:0000313" key="11">
    <source>
        <dbReference type="EMBL" id="KPM05106.1"/>
    </source>
</evidence>
<evidence type="ECO:0000259" key="9">
    <source>
        <dbReference type="SMART" id="SM01001"/>
    </source>
</evidence>
<keyword evidence="5" id="KW-0547">Nucleotide-binding</keyword>
<dbReference type="InterPro" id="IPR000031">
    <property type="entry name" value="PurE_dom"/>
</dbReference>
<dbReference type="OrthoDB" id="9991235at2759"/>
<gene>
    <name evidence="11" type="ORF">QR98_0035650</name>
    <name evidence="10" type="ORF">SSS_3304</name>
</gene>
<dbReference type="GO" id="GO:0006189">
    <property type="term" value="P:'de novo' IMP biosynthetic process"/>
    <property type="evidence" value="ECO:0007669"/>
    <property type="project" value="UniProtKB-UniPathway"/>
</dbReference>
<dbReference type="PANTHER" id="PTHR43599">
    <property type="entry name" value="MULTIFUNCTIONAL PROTEIN ADE2"/>
    <property type="match status" value="1"/>
</dbReference>
<dbReference type="GO" id="GO:0004639">
    <property type="term" value="F:phosphoribosylaminoimidazolesuccinocarboxamide synthase activity"/>
    <property type="evidence" value="ECO:0007669"/>
    <property type="project" value="InterPro"/>
</dbReference>
<reference evidence="13" key="2">
    <citation type="journal article" date="2020" name="PLoS Negl. Trop. Dis.">
        <title>High-quality nuclear genome for Sarcoptes scabiei-A critical resource for a neglected parasite.</title>
        <authorList>
            <person name="Korhonen P.K."/>
            <person name="Gasser R.B."/>
            <person name="Ma G."/>
            <person name="Wang T."/>
            <person name="Stroehlein A.J."/>
            <person name="Young N.D."/>
            <person name="Ang C.S."/>
            <person name="Fernando D.D."/>
            <person name="Lu H.C."/>
            <person name="Taylor S."/>
            <person name="Reynolds S.L."/>
            <person name="Mofiz E."/>
            <person name="Najaraj S.H."/>
            <person name="Gowda H."/>
            <person name="Madugundu A."/>
            <person name="Renuse S."/>
            <person name="Holt D."/>
            <person name="Pandey A."/>
            <person name="Papenfuss A.T."/>
            <person name="Fischer K."/>
        </authorList>
    </citation>
    <scope>NUCLEOTIDE SEQUENCE [LARGE SCALE GENOMIC DNA]</scope>
</reference>
<dbReference type="OMA" id="WSDEQII"/>
<dbReference type="AlphaFoldDB" id="A0A132A242"/>
<dbReference type="PANTHER" id="PTHR43599:SF3">
    <property type="entry name" value="SI:DKEY-6E2.2"/>
    <property type="match status" value="1"/>
</dbReference>
<evidence type="ECO:0000256" key="3">
    <source>
        <dbReference type="ARBA" id="ARBA00011020"/>
    </source>
</evidence>
<name>A0A132A242_SARSC</name>
<evidence type="ECO:0000256" key="4">
    <source>
        <dbReference type="ARBA" id="ARBA00022598"/>
    </source>
</evidence>
<evidence type="ECO:0000256" key="5">
    <source>
        <dbReference type="ARBA" id="ARBA00022741"/>
    </source>
</evidence>
<evidence type="ECO:0000313" key="14">
    <source>
        <dbReference type="Proteomes" id="UP000616769"/>
    </source>
</evidence>
<reference evidence="10" key="3">
    <citation type="submission" date="2020-01" db="EMBL/GenBank/DDBJ databases">
        <authorList>
            <person name="Korhonen P.K.K."/>
            <person name="Guangxu M.G."/>
            <person name="Wang T.W."/>
            <person name="Stroehlein A.J.S."/>
            <person name="Young N.D."/>
            <person name="Ang C.-S.A."/>
            <person name="Fernando D.W.F."/>
            <person name="Lu H.L."/>
            <person name="Taylor S.T."/>
            <person name="Ehtesham M.E.M."/>
            <person name="Najaraj S.H.N."/>
            <person name="Harsha G.H.G."/>
            <person name="Madugundu A.M."/>
            <person name="Renuse S.R."/>
            <person name="Holt D.H."/>
            <person name="Pandey A.P."/>
            <person name="Papenfuss A.P."/>
            <person name="Gasser R.B.G."/>
            <person name="Fischer K.F."/>
        </authorList>
    </citation>
    <scope>NUCLEOTIDE SEQUENCE</scope>
    <source>
        <strain evidence="10">SSS_KF_BRIS2020</strain>
    </source>
</reference>
<evidence type="ECO:0000256" key="2">
    <source>
        <dbReference type="ARBA" id="ARBA00004747"/>
    </source>
</evidence>